<dbReference type="OMA" id="QNHDTCR"/>
<dbReference type="Proteomes" id="UP000694392">
    <property type="component" value="Unplaced"/>
</dbReference>
<dbReference type="GO" id="GO:0007130">
    <property type="term" value="P:synaptonemal complex assembly"/>
    <property type="evidence" value="ECO:0007669"/>
    <property type="project" value="Ensembl"/>
</dbReference>
<dbReference type="GeneTree" id="ENSGT00390000008285"/>
<dbReference type="GO" id="GO:0007131">
    <property type="term" value="P:reciprocal meiotic recombination"/>
    <property type="evidence" value="ECO:0007669"/>
    <property type="project" value="Ensembl"/>
</dbReference>
<proteinExistence type="predicted"/>
<sequence>MAENGGQEKARWITTVIMSSSLQSHEVSASLKNQHHRVRYSDSVGNGSIIFSLSGVAFLLADAQDLFMTGTEPCFDKIEKFINIHRNSFLLLSAALHGPREWDLMFRIQQRFLGSNLRTIPVHNSAEAVKHMLTIAKITSKPHLDNISYRMIMAKTQIVEQSPVWKMLHQFQLDCNLFNTN</sequence>
<organism evidence="1 2">
    <name type="scientific">Sphenodon punctatus</name>
    <name type="common">Tuatara</name>
    <name type="synonym">Hatteria punctata</name>
    <dbReference type="NCBI Taxonomy" id="8508"/>
    <lineage>
        <taxon>Eukaryota</taxon>
        <taxon>Metazoa</taxon>
        <taxon>Chordata</taxon>
        <taxon>Craniata</taxon>
        <taxon>Vertebrata</taxon>
        <taxon>Euteleostomi</taxon>
        <taxon>Lepidosauria</taxon>
        <taxon>Sphenodontia</taxon>
        <taxon>Sphenodontidae</taxon>
        <taxon>Sphenodon</taxon>
    </lineage>
</organism>
<name>A0A8D0L2I0_SPHPU</name>
<dbReference type="AlphaFoldDB" id="A0A8D0L2I0"/>
<dbReference type="Pfam" id="PF15162">
    <property type="entry name" value="SCRE"/>
    <property type="match status" value="1"/>
</dbReference>
<gene>
    <name evidence="1" type="primary">C1orf146</name>
</gene>
<evidence type="ECO:0000313" key="2">
    <source>
        <dbReference type="Proteomes" id="UP000694392"/>
    </source>
</evidence>
<reference evidence="1" key="1">
    <citation type="submission" date="2025-08" db="UniProtKB">
        <authorList>
            <consortium name="Ensembl"/>
        </authorList>
    </citation>
    <scope>IDENTIFICATION</scope>
</reference>
<keyword evidence="2" id="KW-1185">Reference proteome</keyword>
<dbReference type="PANTHER" id="PTHR31408">
    <property type="entry name" value="HYPOTHETICAL PROTEIN LOC689986"/>
    <property type="match status" value="1"/>
</dbReference>
<dbReference type="GO" id="GO:0005694">
    <property type="term" value="C:chromosome"/>
    <property type="evidence" value="ECO:0007669"/>
    <property type="project" value="Ensembl"/>
</dbReference>
<protein>
    <submittedName>
        <fullName evidence="1">Chromosome 1 open reading frame 146</fullName>
    </submittedName>
</protein>
<reference evidence="1" key="2">
    <citation type="submission" date="2025-09" db="UniProtKB">
        <authorList>
            <consortium name="Ensembl"/>
        </authorList>
    </citation>
    <scope>IDENTIFICATION</scope>
</reference>
<accession>A0A8D0L2I0</accession>
<dbReference type="PANTHER" id="PTHR31408:SF2">
    <property type="entry name" value="PROTEIN SPO16 HOMOLOG"/>
    <property type="match status" value="1"/>
</dbReference>
<dbReference type="InterPro" id="IPR027857">
    <property type="entry name" value="SCRE"/>
</dbReference>
<evidence type="ECO:0000313" key="1">
    <source>
        <dbReference type="Ensembl" id="ENSSPUP00000003902.1"/>
    </source>
</evidence>
<dbReference type="Ensembl" id="ENSSPUT00000004147.1">
    <property type="protein sequence ID" value="ENSSPUP00000003902.1"/>
    <property type="gene ID" value="ENSSPUG00000003004.1"/>
</dbReference>